<proteinExistence type="inferred from homology"/>
<keyword evidence="8" id="KW-1185">Reference proteome</keyword>
<dbReference type="GO" id="GO:0006313">
    <property type="term" value="P:DNA transposition"/>
    <property type="evidence" value="ECO:0007669"/>
    <property type="project" value="UniProtKB-UniRule"/>
</dbReference>
<name>A0A918PMZ2_9SPHN</name>
<gene>
    <name evidence="7" type="ORF">GCM10011614_33970</name>
</gene>
<dbReference type="InterPro" id="IPR001207">
    <property type="entry name" value="Transposase_mutator"/>
</dbReference>
<dbReference type="PANTHER" id="PTHR33217">
    <property type="entry name" value="TRANSPOSASE FOR INSERTION SEQUENCE ELEMENT IS1081"/>
    <property type="match status" value="1"/>
</dbReference>
<organism evidence="7 8">
    <name type="scientific">Novosphingobium colocasiae</name>
    <dbReference type="NCBI Taxonomy" id="1256513"/>
    <lineage>
        <taxon>Bacteria</taxon>
        <taxon>Pseudomonadati</taxon>
        <taxon>Pseudomonadota</taxon>
        <taxon>Alphaproteobacteria</taxon>
        <taxon>Sphingomonadales</taxon>
        <taxon>Sphingomonadaceae</taxon>
        <taxon>Novosphingobium</taxon>
    </lineage>
</organism>
<evidence type="ECO:0000313" key="7">
    <source>
        <dbReference type="EMBL" id="GGZ16383.1"/>
    </source>
</evidence>
<keyword evidence="4 6" id="KW-0238">DNA-binding</keyword>
<keyword evidence="5 6" id="KW-0233">DNA recombination</keyword>
<keyword evidence="3 6" id="KW-0815">Transposition</keyword>
<dbReference type="PANTHER" id="PTHR33217:SF8">
    <property type="entry name" value="MUTATOR FAMILY TRANSPOSASE"/>
    <property type="match status" value="1"/>
</dbReference>
<dbReference type="GO" id="GO:0004803">
    <property type="term" value="F:transposase activity"/>
    <property type="evidence" value="ECO:0007669"/>
    <property type="project" value="UniProtKB-UniRule"/>
</dbReference>
<dbReference type="GO" id="GO:0003677">
    <property type="term" value="F:DNA binding"/>
    <property type="evidence" value="ECO:0007669"/>
    <property type="project" value="UniProtKB-UniRule"/>
</dbReference>
<evidence type="ECO:0000256" key="3">
    <source>
        <dbReference type="ARBA" id="ARBA00022578"/>
    </source>
</evidence>
<reference evidence="7" key="1">
    <citation type="journal article" date="2014" name="Int. J. Syst. Evol. Microbiol.">
        <title>Complete genome sequence of Corynebacterium casei LMG S-19264T (=DSM 44701T), isolated from a smear-ripened cheese.</title>
        <authorList>
            <consortium name="US DOE Joint Genome Institute (JGI-PGF)"/>
            <person name="Walter F."/>
            <person name="Albersmeier A."/>
            <person name="Kalinowski J."/>
            <person name="Ruckert C."/>
        </authorList>
    </citation>
    <scope>NUCLEOTIDE SEQUENCE</scope>
    <source>
        <strain evidence="7">KCTC 32255</strain>
    </source>
</reference>
<evidence type="ECO:0000256" key="5">
    <source>
        <dbReference type="ARBA" id="ARBA00023172"/>
    </source>
</evidence>
<evidence type="ECO:0000256" key="6">
    <source>
        <dbReference type="RuleBase" id="RU365089"/>
    </source>
</evidence>
<dbReference type="AlphaFoldDB" id="A0A918PMZ2"/>
<dbReference type="EMBL" id="BMZA01000027">
    <property type="protein sequence ID" value="GGZ16383.1"/>
    <property type="molecule type" value="Genomic_DNA"/>
</dbReference>
<evidence type="ECO:0000256" key="2">
    <source>
        <dbReference type="ARBA" id="ARBA00010961"/>
    </source>
</evidence>
<dbReference type="Proteomes" id="UP000648075">
    <property type="component" value="Unassembled WGS sequence"/>
</dbReference>
<keyword evidence="6" id="KW-0814">Transposable element</keyword>
<reference evidence="7" key="2">
    <citation type="submission" date="2020-09" db="EMBL/GenBank/DDBJ databases">
        <authorList>
            <person name="Sun Q."/>
            <person name="Kim S."/>
        </authorList>
    </citation>
    <scope>NUCLEOTIDE SEQUENCE</scope>
    <source>
        <strain evidence="7">KCTC 32255</strain>
    </source>
</reference>
<evidence type="ECO:0000256" key="1">
    <source>
        <dbReference type="ARBA" id="ARBA00002190"/>
    </source>
</evidence>
<evidence type="ECO:0000256" key="4">
    <source>
        <dbReference type="ARBA" id="ARBA00023125"/>
    </source>
</evidence>
<protein>
    <recommendedName>
        <fullName evidence="6">Mutator family transposase</fullName>
    </recommendedName>
</protein>
<sequence>MWIEQNEGAKFWLRVMNELKNRGTEDIMLAVVDGLKGFPDAITAVFPEAVVQTCRVKLQG</sequence>
<accession>A0A918PMZ2</accession>
<evidence type="ECO:0000313" key="8">
    <source>
        <dbReference type="Proteomes" id="UP000648075"/>
    </source>
</evidence>
<comment type="caution">
    <text evidence="7">The sequence shown here is derived from an EMBL/GenBank/DDBJ whole genome shotgun (WGS) entry which is preliminary data.</text>
</comment>
<comment type="function">
    <text evidence="1 6">Required for the transposition of the insertion element.</text>
</comment>
<comment type="similarity">
    <text evidence="2 6">Belongs to the transposase mutator family.</text>
</comment>
<dbReference type="Pfam" id="PF00872">
    <property type="entry name" value="Transposase_mut"/>
    <property type="match status" value="1"/>
</dbReference>